<dbReference type="InterPro" id="IPR002751">
    <property type="entry name" value="CbiM/NikMN"/>
</dbReference>
<reference evidence="8 9" key="1">
    <citation type="submission" date="2023-09" db="EMBL/GenBank/DDBJ databases">
        <authorList>
            <person name="Rey-Velasco X."/>
        </authorList>
    </citation>
    <scope>NUCLEOTIDE SEQUENCE [LARGE SCALE GENOMIC DNA]</scope>
    <source>
        <strain evidence="8 9">W409</strain>
    </source>
</reference>
<dbReference type="EMBL" id="JAVRIE010000001">
    <property type="protein sequence ID" value="MDT0581313.1"/>
    <property type="molecule type" value="Genomic_DNA"/>
</dbReference>
<proteinExistence type="predicted"/>
<evidence type="ECO:0000256" key="1">
    <source>
        <dbReference type="ARBA" id="ARBA00004651"/>
    </source>
</evidence>
<feature type="transmembrane region" description="Helical" evidence="7">
    <location>
        <begin position="35"/>
        <end position="51"/>
    </location>
</feature>
<dbReference type="Pfam" id="PF01891">
    <property type="entry name" value="CbiM"/>
    <property type="match status" value="1"/>
</dbReference>
<sequence length="214" mass="24611">MTIIEIMSLIGALCLLFVVLKNTKIADLKTDTTLQHRFFGTTVLVFILWIFRAGIVDELYVHFMWLTSLALVLGFRWAIISASLVLLAVTLLGYEHASMLGVNWLAGVAMPIAITYLIFSWSFHKLPRNVFVYLFVCGFFPGAITISLKMLILAGYYYIDTDLTWDTIYQNYVLLTPLLLFPEAMFNGMTMTVLIVHKPHWVYTFHDKFYIDNK</sequence>
<evidence type="ECO:0000256" key="7">
    <source>
        <dbReference type="SAM" id="Phobius"/>
    </source>
</evidence>
<evidence type="ECO:0000256" key="4">
    <source>
        <dbReference type="ARBA" id="ARBA00022692"/>
    </source>
</evidence>
<evidence type="ECO:0000256" key="2">
    <source>
        <dbReference type="ARBA" id="ARBA00022448"/>
    </source>
</evidence>
<comment type="subcellular location">
    <subcellularLocation>
        <location evidence="1">Cell membrane</location>
        <topology evidence="1">Multi-pass membrane protein</topology>
    </subcellularLocation>
</comment>
<evidence type="ECO:0000256" key="5">
    <source>
        <dbReference type="ARBA" id="ARBA00022989"/>
    </source>
</evidence>
<keyword evidence="2" id="KW-0813">Transport</keyword>
<feature type="transmembrane region" description="Helical" evidence="7">
    <location>
        <begin position="63"/>
        <end position="94"/>
    </location>
</feature>
<dbReference type="GO" id="GO:0000041">
    <property type="term" value="P:transition metal ion transport"/>
    <property type="evidence" value="ECO:0007669"/>
    <property type="project" value="InterPro"/>
</dbReference>
<evidence type="ECO:0000256" key="6">
    <source>
        <dbReference type="ARBA" id="ARBA00023136"/>
    </source>
</evidence>
<dbReference type="Gene3D" id="1.10.1760.20">
    <property type="match status" value="1"/>
</dbReference>
<comment type="caution">
    <text evidence="8">The sequence shown here is derived from an EMBL/GenBank/DDBJ whole genome shotgun (WGS) entry which is preliminary data.</text>
</comment>
<organism evidence="8 9">
    <name type="scientific">Brumicola blandensis</name>
    <dbReference type="NCBI Taxonomy" id="3075611"/>
    <lineage>
        <taxon>Bacteria</taxon>
        <taxon>Pseudomonadati</taxon>
        <taxon>Pseudomonadota</taxon>
        <taxon>Gammaproteobacteria</taxon>
        <taxon>Alteromonadales</taxon>
        <taxon>Alteromonadaceae</taxon>
        <taxon>Brumicola</taxon>
    </lineage>
</organism>
<dbReference type="Proteomes" id="UP001249020">
    <property type="component" value="Unassembled WGS sequence"/>
</dbReference>
<feature type="transmembrane region" description="Helical" evidence="7">
    <location>
        <begin position="171"/>
        <end position="196"/>
    </location>
</feature>
<evidence type="ECO:0000313" key="8">
    <source>
        <dbReference type="EMBL" id="MDT0581313.1"/>
    </source>
</evidence>
<keyword evidence="3" id="KW-1003">Cell membrane</keyword>
<keyword evidence="9" id="KW-1185">Reference proteome</keyword>
<dbReference type="AlphaFoldDB" id="A0AAW8QVW9"/>
<keyword evidence="5 7" id="KW-1133">Transmembrane helix</keyword>
<keyword evidence="4 7" id="KW-0812">Transmembrane</keyword>
<accession>A0AAW8QVW9</accession>
<dbReference type="GO" id="GO:0005886">
    <property type="term" value="C:plasma membrane"/>
    <property type="evidence" value="ECO:0007669"/>
    <property type="project" value="UniProtKB-SubCell"/>
</dbReference>
<keyword evidence="6 7" id="KW-0472">Membrane</keyword>
<gene>
    <name evidence="8" type="ORF">RM544_02075</name>
</gene>
<protein>
    <submittedName>
        <fullName evidence="8">Energy-coupling factor ABC transporter permease</fullName>
    </submittedName>
</protein>
<feature type="transmembrane region" description="Helical" evidence="7">
    <location>
        <begin position="131"/>
        <end position="159"/>
    </location>
</feature>
<name>A0AAW8QVW9_9ALTE</name>
<dbReference type="RefSeq" id="WP_311360121.1">
    <property type="nucleotide sequence ID" value="NZ_JAVRIE010000001.1"/>
</dbReference>
<evidence type="ECO:0000313" key="9">
    <source>
        <dbReference type="Proteomes" id="UP001249020"/>
    </source>
</evidence>
<feature type="transmembrane region" description="Helical" evidence="7">
    <location>
        <begin position="100"/>
        <end position="119"/>
    </location>
</feature>
<evidence type="ECO:0000256" key="3">
    <source>
        <dbReference type="ARBA" id="ARBA00022475"/>
    </source>
</evidence>